<gene>
    <name evidence="1" type="ORF">HKT17_10160</name>
</gene>
<protein>
    <submittedName>
        <fullName evidence="1">Uncharacterized protein</fullName>
    </submittedName>
</protein>
<keyword evidence="2" id="KW-1185">Reference proteome</keyword>
<dbReference type="EMBL" id="CP053084">
    <property type="protein sequence ID" value="QJR30045.1"/>
    <property type="molecule type" value="Genomic_DNA"/>
</dbReference>
<sequence length="62" mass="6917">MALTFGFNTARDLLSKLERDATLLLDESLTGDRFMNFVLTGYALIDWIKTILPSRVPLSSAP</sequence>
<accession>A0ABX6N6J7</accession>
<dbReference type="Proteomes" id="UP000501130">
    <property type="component" value="Chromosome"/>
</dbReference>
<evidence type="ECO:0000313" key="1">
    <source>
        <dbReference type="EMBL" id="QJR30045.1"/>
    </source>
</evidence>
<dbReference type="RefSeq" id="WP_171099827.1">
    <property type="nucleotide sequence ID" value="NZ_CP053084.1"/>
</dbReference>
<name>A0ABX6N6J7_9BURK</name>
<organism evidence="1 2">
    <name type="scientific">Limnobacter profundi</name>
    <dbReference type="NCBI Taxonomy" id="2732163"/>
    <lineage>
        <taxon>Bacteria</taxon>
        <taxon>Pseudomonadati</taxon>
        <taxon>Pseudomonadota</taxon>
        <taxon>Betaproteobacteria</taxon>
        <taxon>Burkholderiales</taxon>
        <taxon>Burkholderiaceae</taxon>
        <taxon>Limnobacter</taxon>
    </lineage>
</organism>
<proteinExistence type="predicted"/>
<evidence type="ECO:0000313" key="2">
    <source>
        <dbReference type="Proteomes" id="UP000501130"/>
    </source>
</evidence>
<reference evidence="1 2" key="1">
    <citation type="submission" date="2020-05" db="EMBL/GenBank/DDBJ databases">
        <title>Compete genome of Limnobacter sp. SAORIC-580.</title>
        <authorList>
            <person name="Song J."/>
            <person name="Cho J.-C."/>
        </authorList>
    </citation>
    <scope>NUCLEOTIDE SEQUENCE [LARGE SCALE GENOMIC DNA]</scope>
    <source>
        <strain evidence="1 2">SAORIC-580</strain>
    </source>
</reference>